<dbReference type="Pfam" id="PF00672">
    <property type="entry name" value="HAMP"/>
    <property type="match status" value="1"/>
</dbReference>
<dbReference type="CDD" id="cd06225">
    <property type="entry name" value="HAMP"/>
    <property type="match status" value="1"/>
</dbReference>
<evidence type="ECO:0000256" key="1">
    <source>
        <dbReference type="ARBA" id="ARBA00023224"/>
    </source>
</evidence>
<dbReference type="InterPro" id="IPR007891">
    <property type="entry name" value="CHASE3"/>
</dbReference>
<dbReference type="Pfam" id="PF00015">
    <property type="entry name" value="MCPsignal"/>
    <property type="match status" value="1"/>
</dbReference>
<dbReference type="PRINTS" id="PR00260">
    <property type="entry name" value="CHEMTRNSDUCR"/>
</dbReference>
<dbReference type="SMART" id="SM00304">
    <property type="entry name" value="HAMP"/>
    <property type="match status" value="1"/>
</dbReference>
<feature type="transmembrane region" description="Helical" evidence="4">
    <location>
        <begin position="194"/>
        <end position="214"/>
    </location>
</feature>
<reference evidence="7" key="1">
    <citation type="submission" date="2022-12" db="EMBL/GenBank/DDBJ databases">
        <authorList>
            <person name="Wang J."/>
        </authorList>
    </citation>
    <scope>NUCLEOTIDE SEQUENCE</scope>
    <source>
        <strain evidence="7">HY-45-18</strain>
    </source>
</reference>
<comment type="similarity">
    <text evidence="2">Belongs to the methyl-accepting chemotaxis (MCP) protein family.</text>
</comment>
<dbReference type="Pfam" id="PF05227">
    <property type="entry name" value="CHASE3"/>
    <property type="match status" value="1"/>
</dbReference>
<dbReference type="CDD" id="cd19410">
    <property type="entry name" value="HK9-like_sensor"/>
    <property type="match status" value="1"/>
</dbReference>
<evidence type="ECO:0000313" key="7">
    <source>
        <dbReference type="EMBL" id="MCY6484876.1"/>
    </source>
</evidence>
<dbReference type="PANTHER" id="PTHR32089:SF112">
    <property type="entry name" value="LYSOZYME-LIKE PROTEIN-RELATED"/>
    <property type="match status" value="1"/>
</dbReference>
<dbReference type="PROSITE" id="PS50111">
    <property type="entry name" value="CHEMOTAXIS_TRANSDUC_2"/>
    <property type="match status" value="1"/>
</dbReference>
<comment type="caution">
    <text evidence="7">The sequence shown here is derived from an EMBL/GenBank/DDBJ whole genome shotgun (WGS) entry which is preliminary data.</text>
</comment>
<sequence>MLRIFKNLNIGSKLYTGFGVIVAILLILSTTFYINLSSFYQANDWNKHTYEVIMSLQNMQTSMIDMETGQRGFAITGDESFLEPFNKGKSDFSDSWTSVKELTSDNPKQQEILDTIKTSQGKWLAIAESHINNRGKVENGMLSIEDIVKEEKLAEGKKYMDKIREYISESKEIETNLLIQRGSKSETLKDNTNIIIVVGTLVAAILAVIISILITKSIVYPINQTSTMLKDIAEGEGDLTKRLEILSNDEVGGLACQFNNFIEKLYDIIANVKESANITTENAKSIAKATEETNASINDVAKTIEELASSATDQAQEANNSSEKIVKFGNEITTVTQAANLIKAFTGDVQKVGKEGLDDINDLSIKFNQNNEITQLLNDSVESLDTKSTSVNIITNAIKTVADQTNLLALNAAIEAARAGDAGKGFAVVAEEIRKLAEQTTDSTQEIETIINDIQKEISNTKNNVEQNNSIFEESTRSFKKTASAFDKIVMKLEKVVKEIDKLSNSINNVDTEKQLIISNMESIATIAQSSAAATEEVSAAVEEQAVTIANMAETAADLRNIADKLELEMNKFKL</sequence>
<dbReference type="Gene3D" id="1.10.8.500">
    <property type="entry name" value="HAMP domain in histidine kinase"/>
    <property type="match status" value="1"/>
</dbReference>
<feature type="domain" description="Methyl-accepting transducer" evidence="5">
    <location>
        <begin position="289"/>
        <end position="546"/>
    </location>
</feature>
<keyword evidence="8" id="KW-1185">Reference proteome</keyword>
<evidence type="ECO:0000256" key="4">
    <source>
        <dbReference type="SAM" id="Phobius"/>
    </source>
</evidence>
<feature type="domain" description="HAMP" evidence="6">
    <location>
        <begin position="216"/>
        <end position="270"/>
    </location>
</feature>
<evidence type="ECO:0000259" key="6">
    <source>
        <dbReference type="PROSITE" id="PS50885"/>
    </source>
</evidence>
<dbReference type="PANTHER" id="PTHR32089">
    <property type="entry name" value="METHYL-ACCEPTING CHEMOTAXIS PROTEIN MCPB"/>
    <property type="match status" value="1"/>
</dbReference>
<dbReference type="Gene3D" id="1.10.287.950">
    <property type="entry name" value="Methyl-accepting chemotaxis protein"/>
    <property type="match status" value="1"/>
</dbReference>
<keyword evidence="4" id="KW-0472">Membrane</keyword>
<dbReference type="InterPro" id="IPR004090">
    <property type="entry name" value="Chemotax_Me-accpt_rcpt"/>
</dbReference>
<dbReference type="InterPro" id="IPR003660">
    <property type="entry name" value="HAMP_dom"/>
</dbReference>
<protein>
    <submittedName>
        <fullName evidence="7">Methyl-accepting chemotaxis protein</fullName>
    </submittedName>
</protein>
<dbReference type="SMART" id="SM00283">
    <property type="entry name" value="MA"/>
    <property type="match status" value="1"/>
</dbReference>
<organism evidence="7 8">
    <name type="scientific">Clostridium aestuarii</name>
    <dbReference type="NCBI Taxonomy" id="338193"/>
    <lineage>
        <taxon>Bacteria</taxon>
        <taxon>Bacillati</taxon>
        <taxon>Bacillota</taxon>
        <taxon>Clostridia</taxon>
        <taxon>Eubacteriales</taxon>
        <taxon>Clostridiaceae</taxon>
        <taxon>Clostridium</taxon>
    </lineage>
</organism>
<dbReference type="PROSITE" id="PS50885">
    <property type="entry name" value="HAMP"/>
    <property type="match status" value="1"/>
</dbReference>
<dbReference type="SUPFAM" id="SSF58104">
    <property type="entry name" value="Methyl-accepting chemotaxis protein (MCP) signaling domain"/>
    <property type="match status" value="1"/>
</dbReference>
<dbReference type="RefSeq" id="WP_268041200.1">
    <property type="nucleotide sequence ID" value="NZ_JAPQER010000004.1"/>
</dbReference>
<dbReference type="EMBL" id="JAPQER010000004">
    <property type="protein sequence ID" value="MCY6484876.1"/>
    <property type="molecule type" value="Genomic_DNA"/>
</dbReference>
<gene>
    <name evidence="7" type="ORF">OW763_11035</name>
</gene>
<evidence type="ECO:0000259" key="5">
    <source>
        <dbReference type="PROSITE" id="PS50111"/>
    </source>
</evidence>
<proteinExistence type="inferred from homology"/>
<name>A0ABT4D0V8_9CLOT</name>
<keyword evidence="1 3" id="KW-0807">Transducer</keyword>
<keyword evidence="4" id="KW-0812">Transmembrane</keyword>
<keyword evidence="4" id="KW-1133">Transmembrane helix</keyword>
<evidence type="ECO:0000256" key="2">
    <source>
        <dbReference type="ARBA" id="ARBA00029447"/>
    </source>
</evidence>
<dbReference type="InterPro" id="IPR004089">
    <property type="entry name" value="MCPsignal_dom"/>
</dbReference>
<dbReference type="Proteomes" id="UP001078443">
    <property type="component" value="Unassembled WGS sequence"/>
</dbReference>
<accession>A0ABT4D0V8</accession>
<feature type="transmembrane region" description="Helical" evidence="4">
    <location>
        <begin position="15"/>
        <end position="36"/>
    </location>
</feature>
<evidence type="ECO:0000256" key="3">
    <source>
        <dbReference type="PROSITE-ProRule" id="PRU00284"/>
    </source>
</evidence>
<evidence type="ECO:0000313" key="8">
    <source>
        <dbReference type="Proteomes" id="UP001078443"/>
    </source>
</evidence>